<protein>
    <submittedName>
        <fullName evidence="1">Uncharacterized protein</fullName>
    </submittedName>
</protein>
<organism evidence="1 2">
    <name type="scientific">Mytilus edulis</name>
    <name type="common">Blue mussel</name>
    <dbReference type="NCBI Taxonomy" id="6550"/>
    <lineage>
        <taxon>Eukaryota</taxon>
        <taxon>Metazoa</taxon>
        <taxon>Spiralia</taxon>
        <taxon>Lophotrochozoa</taxon>
        <taxon>Mollusca</taxon>
        <taxon>Bivalvia</taxon>
        <taxon>Autobranchia</taxon>
        <taxon>Pteriomorphia</taxon>
        <taxon>Mytilida</taxon>
        <taxon>Mytiloidea</taxon>
        <taxon>Mytilidae</taxon>
        <taxon>Mytilinae</taxon>
        <taxon>Mytilus</taxon>
    </lineage>
</organism>
<evidence type="ECO:0000313" key="2">
    <source>
        <dbReference type="Proteomes" id="UP000683360"/>
    </source>
</evidence>
<gene>
    <name evidence="1" type="ORF">MEDL_24249</name>
</gene>
<dbReference type="OrthoDB" id="5376140at2759"/>
<accession>A0A8S3RPC1</accession>
<proteinExistence type="predicted"/>
<name>A0A8S3RPC1_MYTED</name>
<dbReference type="PANTHER" id="PTHR33480">
    <property type="entry name" value="SET DOMAIN-CONTAINING PROTEIN-RELATED"/>
    <property type="match status" value="1"/>
</dbReference>
<evidence type="ECO:0000313" key="1">
    <source>
        <dbReference type="EMBL" id="CAG2210148.1"/>
    </source>
</evidence>
<dbReference type="Proteomes" id="UP000683360">
    <property type="component" value="Unassembled WGS sequence"/>
</dbReference>
<sequence length="296" mass="32772">MDTLDPIIISDSNSPVKGCNTIAPCSPINNVIVISDSPKKTSQKRIQYKDLTSSSSSDEQNRLPILKRKGIKLSHHITAKKQRNDAKGVIVSSESDEELTETITHHSIIKFCVSSQKTILQGIDNTIADGMNGIDNLEKNVRKLNTFGLDPTSTKEVTLFLLGYGSLGHIKGSDCLRKFSVECGAKQPNLLRSIKISKQSATRSQILNLKENELDILANFLGHDVRNHRELYRLPKHTLEIAKVSKLLISLKNGVFSGLVEKSLAEIAVNSDEGELNLCFKCIPLLKNIENIFLEI</sequence>
<dbReference type="PANTHER" id="PTHR33480:SF1">
    <property type="entry name" value="TYR RECOMBINASE DOMAIN-CONTAINING PROTEIN"/>
    <property type="match status" value="1"/>
</dbReference>
<reference evidence="1" key="1">
    <citation type="submission" date="2021-03" db="EMBL/GenBank/DDBJ databases">
        <authorList>
            <person name="Bekaert M."/>
        </authorList>
    </citation>
    <scope>NUCLEOTIDE SEQUENCE</scope>
</reference>
<dbReference type="AlphaFoldDB" id="A0A8S3RPC1"/>
<keyword evidence="2" id="KW-1185">Reference proteome</keyword>
<comment type="caution">
    <text evidence="1">The sequence shown here is derived from an EMBL/GenBank/DDBJ whole genome shotgun (WGS) entry which is preliminary data.</text>
</comment>
<dbReference type="EMBL" id="CAJPWZ010001222">
    <property type="protein sequence ID" value="CAG2210148.1"/>
    <property type="molecule type" value="Genomic_DNA"/>
</dbReference>